<accession>A0AAU9L4N9</accession>
<evidence type="ECO:0000256" key="1">
    <source>
        <dbReference type="SAM" id="Phobius"/>
    </source>
</evidence>
<feature type="transmembrane region" description="Helical" evidence="1">
    <location>
        <begin position="151"/>
        <end position="176"/>
    </location>
</feature>
<name>A0AAU9L4N9_9STRA</name>
<feature type="domain" description="Sulfatase N-terminal" evidence="2">
    <location>
        <begin position="408"/>
        <end position="737"/>
    </location>
</feature>
<keyword evidence="1" id="KW-0812">Transmembrane</keyword>
<dbReference type="Gene3D" id="3.40.720.10">
    <property type="entry name" value="Alkaline Phosphatase, subunit A"/>
    <property type="match status" value="1"/>
</dbReference>
<dbReference type="InterPro" id="IPR000917">
    <property type="entry name" value="Sulfatase_N"/>
</dbReference>
<feature type="transmembrane region" description="Helical" evidence="1">
    <location>
        <begin position="303"/>
        <end position="327"/>
    </location>
</feature>
<dbReference type="Pfam" id="PF00884">
    <property type="entry name" value="Sulfatase"/>
    <property type="match status" value="1"/>
</dbReference>
<sequence>MESHRLQQAIIEDSLPIRYRLTGPFDINDEDIDTVPSSNAQPRRRSTKRVEIADFMALPWFGWLFVSTFQLTCFSVSRCVALKALAAMYDSPQSYTISFKFAALSLGFMEDFICTIYLVCALWLFDTCKLAIIERWNFPNHESLARFVKNVATFTVSWVLFFIATAPFALDMLLAINWNLRFSMELVATLIREKENIKRAPITTEAYLRAYTALALLLSAAIIFALIRTFASWADLACWNPSHVITTRSKTQERHAPGKVFKRAKYNKLPLEEGQDVAEHGSIPKLSSVNARRPYRYFILNHAIQVTVVLVGLVVIPAAIVAVRYAFSPVVAFVALNATVNELLDHALQPSAAGAMFTNVDGKQPWMSKFIHPTETYELFGNDSLYRRTTGFRGDLAFDVNVSNDNPPNVILVGIESFRFQDSRYMVGKDDPSYLFKGTNLTITPNFDRWAKRGVALRNFWSSYPTSRSVESIQFGQVPYDSMSTTGLTGGRNETKLAGLPQLFSAKGYETFFSTGSSITYDNWDKFLPTHGFDTVWERKTMVRLAEMHHNISREDWKGLAKRGFRWGVHDDLSFDILGDLLVNKTNRQKERVARGEPKKPLFITHYTITSHGPFAELPTWYVKSEKPDFSDLYIGENRAKKIQSYYETRYFTDVQLGKFLDRMEAQGILNDSIVVLIGDHGTAPEVESVRSREEAVTRVPGVIIAEGRLGKAAGTMIEDAAEQYDILNTLADITGVPKEGFIQDGVGRSLKRKVAFGERVVYSNLPGYRMSIVRGHLRLRYDNIIDTMWMHNTENDHEMAEDLFPTLSYKQQAEWNVMRENGRHIAAYYKKRWDDNCLLATSCN</sequence>
<evidence type="ECO:0000313" key="3">
    <source>
        <dbReference type="EMBL" id="CAH0480470.1"/>
    </source>
</evidence>
<dbReference type="InterPro" id="IPR052701">
    <property type="entry name" value="GAG_Ulvan_Degrading_Sulfatases"/>
</dbReference>
<dbReference type="EMBL" id="CAKKTJ010000324">
    <property type="protein sequence ID" value="CAH0480470.1"/>
    <property type="molecule type" value="Genomic_DNA"/>
</dbReference>
<gene>
    <name evidence="3" type="ORF">PBS003_LOCUS7092</name>
</gene>
<organism evidence="3 4">
    <name type="scientific">Peronospora belbahrii</name>
    <dbReference type="NCBI Taxonomy" id="622444"/>
    <lineage>
        <taxon>Eukaryota</taxon>
        <taxon>Sar</taxon>
        <taxon>Stramenopiles</taxon>
        <taxon>Oomycota</taxon>
        <taxon>Peronosporomycetes</taxon>
        <taxon>Peronosporales</taxon>
        <taxon>Peronosporaceae</taxon>
        <taxon>Peronospora</taxon>
    </lineage>
</organism>
<proteinExistence type="predicted"/>
<dbReference type="SUPFAM" id="SSF53649">
    <property type="entry name" value="Alkaline phosphatase-like"/>
    <property type="match status" value="1"/>
</dbReference>
<evidence type="ECO:0000313" key="4">
    <source>
        <dbReference type="Proteomes" id="UP001160483"/>
    </source>
</evidence>
<dbReference type="InterPro" id="IPR017850">
    <property type="entry name" value="Alkaline_phosphatase_core_sf"/>
</dbReference>
<evidence type="ECO:0000259" key="2">
    <source>
        <dbReference type="Pfam" id="PF00884"/>
    </source>
</evidence>
<keyword evidence="1" id="KW-1133">Transmembrane helix</keyword>
<keyword evidence="1" id="KW-0472">Membrane</keyword>
<dbReference type="CDD" id="cd16015">
    <property type="entry name" value="LTA_synthase"/>
    <property type="match status" value="1"/>
</dbReference>
<dbReference type="Proteomes" id="UP001160483">
    <property type="component" value="Unassembled WGS sequence"/>
</dbReference>
<dbReference type="AlphaFoldDB" id="A0AAU9L4N9"/>
<protein>
    <recommendedName>
        <fullName evidence="2">Sulfatase N-terminal domain-containing protein</fullName>
    </recommendedName>
</protein>
<feature type="transmembrane region" description="Helical" evidence="1">
    <location>
        <begin position="206"/>
        <end position="227"/>
    </location>
</feature>
<dbReference type="PANTHER" id="PTHR43751">
    <property type="entry name" value="SULFATASE"/>
    <property type="match status" value="1"/>
</dbReference>
<dbReference type="PANTHER" id="PTHR43751:SF3">
    <property type="entry name" value="SULFATASE N-TERMINAL DOMAIN-CONTAINING PROTEIN"/>
    <property type="match status" value="1"/>
</dbReference>
<reference evidence="3" key="1">
    <citation type="submission" date="2021-11" db="EMBL/GenBank/DDBJ databases">
        <authorList>
            <person name="Islam A."/>
            <person name="Islam S."/>
            <person name="Flora M.S."/>
            <person name="Rahman M."/>
            <person name="Ziaur R.M."/>
            <person name="Epstein J.H."/>
            <person name="Hassan M."/>
            <person name="Klassen M."/>
            <person name="Woodard K."/>
            <person name="Webb A."/>
            <person name="Webby R.J."/>
            <person name="El Zowalaty M.E."/>
        </authorList>
    </citation>
    <scope>NUCLEOTIDE SEQUENCE</scope>
    <source>
        <strain evidence="3">Pbs3</strain>
    </source>
</reference>
<feature type="transmembrane region" description="Helical" evidence="1">
    <location>
        <begin position="97"/>
        <end position="125"/>
    </location>
</feature>
<feature type="transmembrane region" description="Helical" evidence="1">
    <location>
        <begin position="52"/>
        <end position="77"/>
    </location>
</feature>
<comment type="caution">
    <text evidence="3">The sequence shown here is derived from an EMBL/GenBank/DDBJ whole genome shotgun (WGS) entry which is preliminary data.</text>
</comment>